<evidence type="ECO:0000256" key="10">
    <source>
        <dbReference type="RuleBase" id="RU361207"/>
    </source>
</evidence>
<dbReference type="PANTHER" id="PTHR32438">
    <property type="entry name" value="4-ALPHA-GLUCANOTRANSFERASE DPE1, CHLOROPLASTIC/AMYLOPLASTIC"/>
    <property type="match status" value="1"/>
</dbReference>
<dbReference type="RefSeq" id="WP_348944199.1">
    <property type="nucleotide sequence ID" value="NZ_CP157355.1"/>
</dbReference>
<dbReference type="InterPro" id="IPR017853">
    <property type="entry name" value="GH"/>
</dbReference>
<dbReference type="SUPFAM" id="SSF51445">
    <property type="entry name" value="(Trans)glycosidases"/>
    <property type="match status" value="1"/>
</dbReference>
<dbReference type="PANTHER" id="PTHR32438:SF5">
    <property type="entry name" value="4-ALPHA-GLUCANOTRANSFERASE DPE1, CHLOROPLASTIC_AMYLOPLASTIC"/>
    <property type="match status" value="1"/>
</dbReference>
<dbReference type="Gene3D" id="3.20.20.80">
    <property type="entry name" value="Glycosidases"/>
    <property type="match status" value="1"/>
</dbReference>
<evidence type="ECO:0000256" key="2">
    <source>
        <dbReference type="ARBA" id="ARBA00005684"/>
    </source>
</evidence>
<accession>A0AAU7F8K4</accession>
<keyword evidence="6 10" id="KW-0808">Transferase</keyword>
<comment type="similarity">
    <text evidence="2 10">Belongs to the disproportionating enzyme family.</text>
</comment>
<evidence type="ECO:0000256" key="9">
    <source>
        <dbReference type="ARBA" id="ARBA00031501"/>
    </source>
</evidence>
<evidence type="ECO:0000256" key="6">
    <source>
        <dbReference type="ARBA" id="ARBA00022679"/>
    </source>
</evidence>
<organism evidence="11">
    <name type="scientific">Chitinibacter mangrovi</name>
    <dbReference type="NCBI Taxonomy" id="3153927"/>
    <lineage>
        <taxon>Bacteria</taxon>
        <taxon>Pseudomonadati</taxon>
        <taxon>Pseudomonadota</taxon>
        <taxon>Betaproteobacteria</taxon>
        <taxon>Neisseriales</taxon>
        <taxon>Chitinibacteraceae</taxon>
        <taxon>Chitinibacter</taxon>
    </lineage>
</organism>
<dbReference type="AlphaFoldDB" id="A0AAU7F8K4"/>
<dbReference type="EMBL" id="CP157355">
    <property type="protein sequence ID" value="XBL99803.1"/>
    <property type="molecule type" value="Genomic_DNA"/>
</dbReference>
<evidence type="ECO:0000256" key="3">
    <source>
        <dbReference type="ARBA" id="ARBA00012560"/>
    </source>
</evidence>
<dbReference type="KEGG" id="cmav:ABHF33_12115"/>
<dbReference type="Pfam" id="PF02446">
    <property type="entry name" value="Glyco_hydro_77"/>
    <property type="match status" value="1"/>
</dbReference>
<proteinExistence type="inferred from homology"/>
<comment type="catalytic activity">
    <reaction evidence="1 10">
        <text>Transfers a segment of a (1-&gt;4)-alpha-D-glucan to a new position in an acceptor, which may be glucose or a (1-&gt;4)-alpha-D-glucan.</text>
        <dbReference type="EC" id="2.4.1.25"/>
    </reaction>
</comment>
<keyword evidence="7 10" id="KW-0119">Carbohydrate metabolism</keyword>
<evidence type="ECO:0000256" key="1">
    <source>
        <dbReference type="ARBA" id="ARBA00000439"/>
    </source>
</evidence>
<dbReference type="NCBIfam" id="TIGR00217">
    <property type="entry name" value="malQ"/>
    <property type="match status" value="1"/>
</dbReference>
<reference evidence="11" key="1">
    <citation type="submission" date="2024-05" db="EMBL/GenBank/DDBJ databases">
        <authorList>
            <person name="Yang L."/>
            <person name="Pan L."/>
        </authorList>
    </citation>
    <scope>NUCLEOTIDE SEQUENCE</scope>
    <source>
        <strain evidence="11">FCG-7</strain>
    </source>
</reference>
<evidence type="ECO:0000256" key="8">
    <source>
        <dbReference type="ARBA" id="ARBA00031423"/>
    </source>
</evidence>
<evidence type="ECO:0000256" key="5">
    <source>
        <dbReference type="ARBA" id="ARBA00022676"/>
    </source>
</evidence>
<dbReference type="EC" id="2.4.1.25" evidence="3 10"/>
<protein>
    <recommendedName>
        <fullName evidence="4 10">4-alpha-glucanotransferase</fullName>
        <ecNumber evidence="3 10">2.4.1.25</ecNumber>
    </recommendedName>
    <alternativeName>
        <fullName evidence="8 10">Amylomaltase</fullName>
    </alternativeName>
    <alternativeName>
        <fullName evidence="9 10">Disproportionating enzyme</fullName>
    </alternativeName>
</protein>
<keyword evidence="5 10" id="KW-0328">Glycosyltransferase</keyword>
<evidence type="ECO:0000313" key="11">
    <source>
        <dbReference type="EMBL" id="XBL99803.1"/>
    </source>
</evidence>
<dbReference type="GO" id="GO:0004134">
    <property type="term" value="F:4-alpha-glucanotransferase activity"/>
    <property type="evidence" value="ECO:0007669"/>
    <property type="project" value="UniProtKB-EC"/>
</dbReference>
<gene>
    <name evidence="11" type="primary">malQ</name>
    <name evidence="11" type="ORF">ABHF33_12115</name>
</gene>
<dbReference type="NCBIfam" id="NF011080">
    <property type="entry name" value="PRK14508.1-3"/>
    <property type="match status" value="1"/>
</dbReference>
<dbReference type="InterPro" id="IPR003385">
    <property type="entry name" value="Glyco_hydro_77"/>
</dbReference>
<evidence type="ECO:0000256" key="7">
    <source>
        <dbReference type="ARBA" id="ARBA00023277"/>
    </source>
</evidence>
<name>A0AAU7F8K4_9NEIS</name>
<sequence>MSFTRASGLLAHITSLPSNYGIGDLGPAAYRFVDFLHAAEQTLWQVLPLGLTSYGDSPYQSFSTFAGNHYLISPELLMAQGLLSQDDIPAHDFDPMRVDYGNIIPWKMAVLRTAFANYRQNPPAALKKEFTAFCKANAWLDDFALFVACKFHFIEARRNDYETPEYQAYYQRLNTRLSENQIKDYYYGAVWNSWPDALARREKSALAQYRKTLADEIAFYQFLQFIFFQQWQLLKSYANERQIKLIGDIPIFVSLDSADVWSNRELFALDEAGDPIEVAGVPPDYFSTTGQLWGNPLYRWPAHKDSGFTWWIERVAATLQTTDILRIDHFRAFAAYWAVPFGEATAVNGQWKKSPGKDLFAAIESALGKNLPIIAEDLGIITDDVTALRLKLKLPGMKVLQFAFEADASSDHLPHNYPDSHTVVYTGTHDNDTTVGWYTATSDKNRDYFRRYMNSSGSEAHWDLIRLAWASNALFAIAPVQDVIGAASDARMNTPGVAAGNWQYRFSPDALSTQHAERLAYLGQLFARHGSL</sequence>
<dbReference type="GO" id="GO:0005975">
    <property type="term" value="P:carbohydrate metabolic process"/>
    <property type="evidence" value="ECO:0007669"/>
    <property type="project" value="InterPro"/>
</dbReference>
<evidence type="ECO:0000256" key="4">
    <source>
        <dbReference type="ARBA" id="ARBA00020295"/>
    </source>
</evidence>